<dbReference type="Proteomes" id="UP000032142">
    <property type="component" value="Unassembled WGS sequence"/>
</dbReference>
<keyword evidence="2" id="KW-1185">Reference proteome</keyword>
<protein>
    <submittedName>
        <fullName evidence="1">Replication E1</fullName>
    </submittedName>
</protein>
<gene>
    <name evidence="1" type="ORF">F383_28757</name>
</gene>
<sequence length="82" mass="9295">MERVLLIAVHPVEFSTDMKLLQPCSVCFPVLLPSSQCSISTSGVQFQQKNPKGIYIHLRCHQAILNVFRCLVTLCSERTPHR</sequence>
<accession>A0A0B0MUZ1</accession>
<dbReference type="AlphaFoldDB" id="A0A0B0MUZ1"/>
<reference evidence="2" key="1">
    <citation type="submission" date="2014-09" db="EMBL/GenBank/DDBJ databases">
        <authorList>
            <person name="Mudge J."/>
            <person name="Ramaraj T."/>
            <person name="Lindquist I.E."/>
            <person name="Bharti A.K."/>
            <person name="Sundararajan A."/>
            <person name="Cameron C.T."/>
            <person name="Woodward J.E."/>
            <person name="May G.D."/>
            <person name="Brubaker C."/>
            <person name="Broadhvest J."/>
            <person name="Wilkins T.A."/>
        </authorList>
    </citation>
    <scope>NUCLEOTIDE SEQUENCE</scope>
    <source>
        <strain evidence="2">cv. AKA8401</strain>
    </source>
</reference>
<name>A0A0B0MUZ1_GOSAR</name>
<organism evidence="1 2">
    <name type="scientific">Gossypium arboreum</name>
    <name type="common">Tree cotton</name>
    <name type="synonym">Gossypium nanking</name>
    <dbReference type="NCBI Taxonomy" id="29729"/>
    <lineage>
        <taxon>Eukaryota</taxon>
        <taxon>Viridiplantae</taxon>
        <taxon>Streptophyta</taxon>
        <taxon>Embryophyta</taxon>
        <taxon>Tracheophyta</taxon>
        <taxon>Spermatophyta</taxon>
        <taxon>Magnoliopsida</taxon>
        <taxon>eudicotyledons</taxon>
        <taxon>Gunneridae</taxon>
        <taxon>Pentapetalae</taxon>
        <taxon>rosids</taxon>
        <taxon>malvids</taxon>
        <taxon>Malvales</taxon>
        <taxon>Malvaceae</taxon>
        <taxon>Malvoideae</taxon>
        <taxon>Gossypium</taxon>
    </lineage>
</organism>
<proteinExistence type="predicted"/>
<evidence type="ECO:0000313" key="1">
    <source>
        <dbReference type="EMBL" id="KHG04192.1"/>
    </source>
</evidence>
<dbReference type="EMBL" id="JRRC01406993">
    <property type="protein sequence ID" value="KHG04192.1"/>
    <property type="molecule type" value="Genomic_DNA"/>
</dbReference>
<evidence type="ECO:0000313" key="2">
    <source>
        <dbReference type="Proteomes" id="UP000032142"/>
    </source>
</evidence>
<comment type="caution">
    <text evidence="1">The sequence shown here is derived from an EMBL/GenBank/DDBJ whole genome shotgun (WGS) entry which is preliminary data.</text>
</comment>